<dbReference type="EMBL" id="CP130953">
    <property type="protein sequence ID" value="WLF44770.1"/>
    <property type="molecule type" value="Genomic_DNA"/>
</dbReference>
<dbReference type="SUPFAM" id="SSF47203">
    <property type="entry name" value="Acyl-CoA dehydrogenase C-terminal domain-like"/>
    <property type="match status" value="1"/>
</dbReference>
<dbReference type="InterPro" id="IPR037069">
    <property type="entry name" value="AcylCoA_DH/ox_N_sf"/>
</dbReference>
<dbReference type="InterPro" id="IPR013786">
    <property type="entry name" value="AcylCoA_DH/ox_N"/>
</dbReference>
<sequence>MTATTQGFVFTDEQRAFRDAIRDFCEHEAGTREQRDALTDGGADTHNQEIYEKVARLGWTGVAIPEEYGGSGGTLVDECIFHEETRKGLLPIYAAGSTGTVAGCYLRYGTEEQKRDVLGAISEGHVMSISISEPEAGSDVGGISCSAKQHDGGFVVNGMKTWCSNAHIADRILLVARTSYEDSPHSGLTMFEIPADSEGLEIRPISTMGGKEVNDLYFTNVFVPEENVVGTVGKAWPQVMAGLNGERLIGAAYALGIAERALDDLVAYVKERKQFGRSIGTFQALSHRIADLAIEVECSRLITYDAAARVEVGRGTGPELTRLTSMAKIKTSETAKKVALEGMQMMGGYGYATEYDMEGHVRRALVTPIWAGTNEIQREIITGTMGLRAR</sequence>
<dbReference type="InterPro" id="IPR009100">
    <property type="entry name" value="AcylCoA_DH/oxidase_NM_dom_sf"/>
</dbReference>
<dbReference type="GO" id="GO:0003995">
    <property type="term" value="F:acyl-CoA dehydrogenase activity"/>
    <property type="evidence" value="ECO:0007669"/>
    <property type="project" value="TreeGrafter"/>
</dbReference>
<dbReference type="Pfam" id="PF02770">
    <property type="entry name" value="Acyl-CoA_dh_M"/>
    <property type="match status" value="1"/>
</dbReference>
<dbReference type="CDD" id="cd00567">
    <property type="entry name" value="ACAD"/>
    <property type="match status" value="1"/>
</dbReference>
<proteinExistence type="inferred from homology"/>
<feature type="domain" description="Acyl-CoA oxidase/dehydrogenase middle" evidence="8">
    <location>
        <begin position="129"/>
        <end position="221"/>
    </location>
</feature>
<comment type="similarity">
    <text evidence="2 6">Belongs to the acyl-CoA dehydrogenase family.</text>
</comment>
<accession>A0AAX3Y7T3</accession>
<dbReference type="RefSeq" id="WP_120660822.1">
    <property type="nucleotide sequence ID" value="NZ_CP082160.1"/>
</dbReference>
<gene>
    <name evidence="10" type="ORF">O4328_21960</name>
    <name evidence="11" type="ORF">Q5707_22900</name>
</gene>
<evidence type="ECO:0000259" key="7">
    <source>
        <dbReference type="Pfam" id="PF00441"/>
    </source>
</evidence>
<reference evidence="11" key="2">
    <citation type="submission" date="2023-07" db="EMBL/GenBank/DDBJ databases">
        <title>Genomic analysis of Rhodococcus opacus VOC-14 with glycol ethers degradation activity.</title>
        <authorList>
            <person name="Narkevich D.A."/>
            <person name="Hlushen A.M."/>
            <person name="Akhremchuk A.E."/>
            <person name="Sikolenko M.A."/>
            <person name="Valentovich L.N."/>
        </authorList>
    </citation>
    <scope>NUCLEOTIDE SEQUENCE</scope>
    <source>
        <strain evidence="11">VOC-14</strain>
    </source>
</reference>
<evidence type="ECO:0000313" key="11">
    <source>
        <dbReference type="EMBL" id="WLF44770.1"/>
    </source>
</evidence>
<evidence type="ECO:0000256" key="3">
    <source>
        <dbReference type="ARBA" id="ARBA00022630"/>
    </source>
</evidence>
<dbReference type="InterPro" id="IPR006091">
    <property type="entry name" value="Acyl-CoA_Oxase/DH_mid-dom"/>
</dbReference>
<evidence type="ECO:0000256" key="1">
    <source>
        <dbReference type="ARBA" id="ARBA00001974"/>
    </source>
</evidence>
<keyword evidence="12" id="KW-1185">Reference proteome</keyword>
<evidence type="ECO:0000313" key="12">
    <source>
        <dbReference type="Proteomes" id="UP001066327"/>
    </source>
</evidence>
<keyword evidence="3 6" id="KW-0285">Flavoprotein</keyword>
<dbReference type="Proteomes" id="UP001231166">
    <property type="component" value="Chromosome"/>
</dbReference>
<dbReference type="FunFam" id="1.20.140.10:FF:000001">
    <property type="entry name" value="Acyl-CoA dehydrogenase"/>
    <property type="match status" value="1"/>
</dbReference>
<organism evidence="11 13">
    <name type="scientific">Rhodococcus opacus</name>
    <name type="common">Nocardia opaca</name>
    <dbReference type="NCBI Taxonomy" id="37919"/>
    <lineage>
        <taxon>Bacteria</taxon>
        <taxon>Bacillati</taxon>
        <taxon>Actinomycetota</taxon>
        <taxon>Actinomycetes</taxon>
        <taxon>Mycobacteriales</taxon>
        <taxon>Nocardiaceae</taxon>
        <taxon>Rhodococcus</taxon>
    </lineage>
</organism>
<dbReference type="InterPro" id="IPR036250">
    <property type="entry name" value="AcylCo_DH-like_C"/>
</dbReference>
<feature type="domain" description="Acyl-CoA dehydrogenase/oxidase N-terminal" evidence="9">
    <location>
        <begin position="11"/>
        <end position="124"/>
    </location>
</feature>
<keyword evidence="5 6" id="KW-0560">Oxidoreductase</keyword>
<evidence type="ECO:0000313" key="13">
    <source>
        <dbReference type="Proteomes" id="UP001231166"/>
    </source>
</evidence>
<dbReference type="PANTHER" id="PTHR43884:SF20">
    <property type="entry name" value="ACYL-COA DEHYDROGENASE FADE28"/>
    <property type="match status" value="1"/>
</dbReference>
<dbReference type="Gene3D" id="1.10.540.10">
    <property type="entry name" value="Acyl-CoA dehydrogenase/oxidase, N-terminal domain"/>
    <property type="match status" value="1"/>
</dbReference>
<dbReference type="Pfam" id="PF02771">
    <property type="entry name" value="Acyl-CoA_dh_N"/>
    <property type="match status" value="1"/>
</dbReference>
<dbReference type="PANTHER" id="PTHR43884">
    <property type="entry name" value="ACYL-COA DEHYDROGENASE"/>
    <property type="match status" value="1"/>
</dbReference>
<dbReference type="InterPro" id="IPR046373">
    <property type="entry name" value="Acyl-CoA_Oxase/DH_mid-dom_sf"/>
</dbReference>
<dbReference type="Gene3D" id="1.20.140.10">
    <property type="entry name" value="Butyryl-CoA Dehydrogenase, subunit A, domain 3"/>
    <property type="match status" value="1"/>
</dbReference>
<protein>
    <submittedName>
        <fullName evidence="11">Acyl-CoA dehydrogenase family protein</fullName>
        <ecNumber evidence="11">1.-.-.-</ecNumber>
    </submittedName>
    <submittedName>
        <fullName evidence="10">Acyl-CoA/acyl-ACP dehydrogenase</fullName>
    </submittedName>
</protein>
<evidence type="ECO:0000259" key="8">
    <source>
        <dbReference type="Pfam" id="PF02770"/>
    </source>
</evidence>
<evidence type="ECO:0000259" key="9">
    <source>
        <dbReference type="Pfam" id="PF02771"/>
    </source>
</evidence>
<dbReference type="AlphaFoldDB" id="A0AAX3Y7T3"/>
<evidence type="ECO:0000256" key="4">
    <source>
        <dbReference type="ARBA" id="ARBA00022827"/>
    </source>
</evidence>
<dbReference type="Gene3D" id="2.40.110.10">
    <property type="entry name" value="Butyryl-CoA Dehydrogenase, subunit A, domain 2"/>
    <property type="match status" value="1"/>
</dbReference>
<feature type="domain" description="Acyl-CoA dehydrogenase/oxidase C-terminal" evidence="7">
    <location>
        <begin position="236"/>
        <end position="382"/>
    </location>
</feature>
<dbReference type="EMBL" id="JAPWIS010000011">
    <property type="protein sequence ID" value="MCZ4586316.1"/>
    <property type="molecule type" value="Genomic_DNA"/>
</dbReference>
<dbReference type="Pfam" id="PF00441">
    <property type="entry name" value="Acyl-CoA_dh_1"/>
    <property type="match status" value="1"/>
</dbReference>
<name>A0AAX3Y7T3_RHOOP</name>
<dbReference type="SUPFAM" id="SSF56645">
    <property type="entry name" value="Acyl-CoA dehydrogenase NM domain-like"/>
    <property type="match status" value="1"/>
</dbReference>
<comment type="cofactor">
    <cofactor evidence="1 6">
        <name>FAD</name>
        <dbReference type="ChEBI" id="CHEBI:57692"/>
    </cofactor>
</comment>
<evidence type="ECO:0000256" key="2">
    <source>
        <dbReference type="ARBA" id="ARBA00009347"/>
    </source>
</evidence>
<reference evidence="10" key="1">
    <citation type="submission" date="2022-12" db="EMBL/GenBank/DDBJ databases">
        <authorList>
            <person name="Krivoruchko A.V."/>
            <person name="Elkin A."/>
        </authorList>
    </citation>
    <scope>NUCLEOTIDE SEQUENCE</scope>
    <source>
        <strain evidence="10">IEGM 249</strain>
    </source>
</reference>
<keyword evidence="4 6" id="KW-0274">FAD</keyword>
<dbReference type="InterPro" id="IPR009075">
    <property type="entry name" value="AcylCo_DH/oxidase_C"/>
</dbReference>
<dbReference type="EC" id="1.-.-.-" evidence="11"/>
<dbReference type="GO" id="GO:0050660">
    <property type="term" value="F:flavin adenine dinucleotide binding"/>
    <property type="evidence" value="ECO:0007669"/>
    <property type="project" value="InterPro"/>
</dbReference>
<evidence type="ECO:0000256" key="5">
    <source>
        <dbReference type="ARBA" id="ARBA00023002"/>
    </source>
</evidence>
<dbReference type="Proteomes" id="UP001066327">
    <property type="component" value="Unassembled WGS sequence"/>
</dbReference>
<evidence type="ECO:0000256" key="6">
    <source>
        <dbReference type="RuleBase" id="RU362125"/>
    </source>
</evidence>
<evidence type="ECO:0000313" key="10">
    <source>
        <dbReference type="EMBL" id="MCZ4586316.1"/>
    </source>
</evidence>